<dbReference type="RefSeq" id="WP_000841769.1">
    <property type="nucleotide sequence ID" value="NZ_AP022089.1"/>
</dbReference>
<gene>
    <name evidence="1" type="ORF">SAMEA4370386_00103</name>
</gene>
<dbReference type="AlphaFoldDB" id="A0A0K5XMH6"/>
<dbReference type="EMBL" id="LR595878">
    <property type="protein sequence ID" value="VUD39928.1"/>
    <property type="molecule type" value="Genomic_DNA"/>
</dbReference>
<evidence type="ECO:0000313" key="1">
    <source>
        <dbReference type="EMBL" id="VUD39928.1"/>
    </source>
</evidence>
<proteinExistence type="predicted"/>
<protein>
    <submittedName>
        <fullName evidence="1">Protein of uncharacterized function (DUF2846)</fullName>
    </submittedName>
</protein>
<geneLocation type="plasmid" evidence="1">
    <name>1</name>
</geneLocation>
<keyword evidence="1" id="KW-0614">Plasmid</keyword>
<sequence length="154" mass="16361">MKSPILFTFCSKTIMKYSLLPLLTLPVLMLTACQSRPISIHDAKPAPQAKVFKYQSAAPATLVVMRDTGFVGAGCDASIFINGETVAKLATGEKATFHLNAGELIVGASLEGAGLCALNPARQERETTLKNGDTKAFRVFTSNSGDIDILPTTL</sequence>
<reference evidence="1" key="1">
    <citation type="submission" date="2019-06" db="EMBL/GenBank/DDBJ databases">
        <authorList>
            <consortium name="Pathogen Informatics"/>
        </authorList>
    </citation>
    <scope>NUCLEOTIDE SEQUENCE [LARGE SCALE GENOMIC DNA]</scope>
    <source>
        <strain evidence="1">VRES-hospital6495207</strain>
    </source>
</reference>
<name>A0A0K5XMH6_ECOLX</name>
<dbReference type="PROSITE" id="PS51257">
    <property type="entry name" value="PROKAR_LIPOPROTEIN"/>
    <property type="match status" value="1"/>
</dbReference>
<accession>A0A0K5XMH6</accession>
<organism evidence="1">
    <name type="scientific">Escherichia coli</name>
    <dbReference type="NCBI Taxonomy" id="562"/>
    <lineage>
        <taxon>Bacteria</taxon>
        <taxon>Pseudomonadati</taxon>
        <taxon>Pseudomonadota</taxon>
        <taxon>Gammaproteobacteria</taxon>
        <taxon>Enterobacterales</taxon>
        <taxon>Enterobacteriaceae</taxon>
        <taxon>Escherichia</taxon>
    </lineage>
</organism>